<name>A0ABW3EPS9_9ACTN</name>
<organism evidence="2 3">
    <name type="scientific">Actinomadura sediminis</name>
    <dbReference type="NCBI Taxonomy" id="1038904"/>
    <lineage>
        <taxon>Bacteria</taxon>
        <taxon>Bacillati</taxon>
        <taxon>Actinomycetota</taxon>
        <taxon>Actinomycetes</taxon>
        <taxon>Streptosporangiales</taxon>
        <taxon>Thermomonosporaceae</taxon>
        <taxon>Actinomadura</taxon>
    </lineage>
</organism>
<gene>
    <name evidence="2" type="ORF">ACFQ11_14740</name>
</gene>
<feature type="non-terminal residue" evidence="2">
    <location>
        <position position="1"/>
    </location>
</feature>
<feature type="transmembrane region" description="Helical" evidence="1">
    <location>
        <begin position="177"/>
        <end position="198"/>
    </location>
</feature>
<dbReference type="Proteomes" id="UP001596972">
    <property type="component" value="Unassembled WGS sequence"/>
</dbReference>
<comment type="caution">
    <text evidence="2">The sequence shown here is derived from an EMBL/GenBank/DDBJ whole genome shotgun (WGS) entry which is preliminary data.</text>
</comment>
<evidence type="ECO:0000313" key="3">
    <source>
        <dbReference type="Proteomes" id="UP001596972"/>
    </source>
</evidence>
<keyword evidence="3" id="KW-1185">Reference proteome</keyword>
<protein>
    <submittedName>
        <fullName evidence="2">DUF998 domain-containing protein</fullName>
    </submittedName>
</protein>
<feature type="transmembrane region" description="Helical" evidence="1">
    <location>
        <begin position="62"/>
        <end position="82"/>
    </location>
</feature>
<feature type="transmembrane region" description="Helical" evidence="1">
    <location>
        <begin position="94"/>
        <end position="115"/>
    </location>
</feature>
<keyword evidence="1" id="KW-1133">Transmembrane helix</keyword>
<keyword evidence="1" id="KW-0812">Transmembrane</keyword>
<reference evidence="3" key="1">
    <citation type="journal article" date="2019" name="Int. J. Syst. Evol. Microbiol.">
        <title>The Global Catalogue of Microorganisms (GCM) 10K type strain sequencing project: providing services to taxonomists for standard genome sequencing and annotation.</title>
        <authorList>
            <consortium name="The Broad Institute Genomics Platform"/>
            <consortium name="The Broad Institute Genome Sequencing Center for Infectious Disease"/>
            <person name="Wu L."/>
            <person name="Ma J."/>
        </authorList>
    </citation>
    <scope>NUCLEOTIDE SEQUENCE [LARGE SCALE GENOMIC DNA]</scope>
    <source>
        <strain evidence="3">JCM 31202</strain>
    </source>
</reference>
<feature type="transmembrane region" description="Helical" evidence="1">
    <location>
        <begin position="21"/>
        <end position="42"/>
    </location>
</feature>
<sequence>GPAGGRDGRGPGGGPGAAPRYMVVLACAAAVCYASFLLEHLFSPQLDAVNGYVSELSAADQPFRYVYGGGDLLTGVMTLAIVAGALRRLRRRPLATAGWSFLGLFGLGAIGDAVFPLDCAPSLQTSCALRERSSNISFSHAFHSVTSSAVIVCGVLALLLLSLAARRYGWWPPLARWGWLLALIESVFALVTLAAMYQGQWLGIVQRFQIGILCLGLLTIAWALHADRAAARGARPEGPR</sequence>
<dbReference type="RefSeq" id="WP_378298868.1">
    <property type="nucleotide sequence ID" value="NZ_JBHTJA010000024.1"/>
</dbReference>
<dbReference type="EMBL" id="JBHTJA010000024">
    <property type="protein sequence ID" value="MFD0901655.1"/>
    <property type="molecule type" value="Genomic_DNA"/>
</dbReference>
<evidence type="ECO:0000256" key="1">
    <source>
        <dbReference type="SAM" id="Phobius"/>
    </source>
</evidence>
<evidence type="ECO:0000313" key="2">
    <source>
        <dbReference type="EMBL" id="MFD0901655.1"/>
    </source>
</evidence>
<keyword evidence="1" id="KW-0472">Membrane</keyword>
<feature type="transmembrane region" description="Helical" evidence="1">
    <location>
        <begin position="141"/>
        <end position="165"/>
    </location>
</feature>
<proteinExistence type="predicted"/>
<accession>A0ABW3EPS9</accession>
<feature type="transmembrane region" description="Helical" evidence="1">
    <location>
        <begin position="204"/>
        <end position="225"/>
    </location>
</feature>
<dbReference type="Pfam" id="PF06197">
    <property type="entry name" value="DUF998"/>
    <property type="match status" value="1"/>
</dbReference>
<dbReference type="InterPro" id="IPR009339">
    <property type="entry name" value="DUF998"/>
</dbReference>